<organism evidence="1 2">
    <name type="scientific">Anopheles atroparvus</name>
    <name type="common">European mosquito</name>
    <dbReference type="NCBI Taxonomy" id="41427"/>
    <lineage>
        <taxon>Eukaryota</taxon>
        <taxon>Metazoa</taxon>
        <taxon>Ecdysozoa</taxon>
        <taxon>Arthropoda</taxon>
        <taxon>Hexapoda</taxon>
        <taxon>Insecta</taxon>
        <taxon>Pterygota</taxon>
        <taxon>Neoptera</taxon>
        <taxon>Endopterygota</taxon>
        <taxon>Diptera</taxon>
        <taxon>Nematocera</taxon>
        <taxon>Culicoidea</taxon>
        <taxon>Culicidae</taxon>
        <taxon>Anophelinae</taxon>
        <taxon>Anopheles</taxon>
    </lineage>
</organism>
<dbReference type="AlphaFoldDB" id="A0AAG5DFN2"/>
<sequence length="71" mass="7918">GRAWEFFVRTLSYGGRVSSNATPNGLLRWCGRLAAAYTSNQEARHKFISPRRAAKQSQTYGAQHCVRTATT</sequence>
<accession>A0AAG5DFN2</accession>
<proteinExistence type="predicted"/>
<reference evidence="1" key="1">
    <citation type="submission" date="2024-04" db="UniProtKB">
        <authorList>
            <consortium name="EnsemblMetazoa"/>
        </authorList>
    </citation>
    <scope>IDENTIFICATION</scope>
    <source>
        <strain evidence="1">EBRO</strain>
    </source>
</reference>
<protein>
    <submittedName>
        <fullName evidence="1">Uncharacterized protein</fullName>
    </submittedName>
</protein>
<evidence type="ECO:0000313" key="2">
    <source>
        <dbReference type="Proteomes" id="UP000075880"/>
    </source>
</evidence>
<name>A0AAG5DFN2_ANOAO</name>
<evidence type="ECO:0000313" key="1">
    <source>
        <dbReference type="EnsemblMetazoa" id="ENSAATROPP009573"/>
    </source>
</evidence>
<keyword evidence="2" id="KW-1185">Reference proteome</keyword>
<dbReference type="Proteomes" id="UP000075880">
    <property type="component" value="Unassembled WGS sequence"/>
</dbReference>
<dbReference type="EnsemblMetazoa" id="ENSAATROPT010604">
    <property type="protein sequence ID" value="ENSAATROPP009573"/>
    <property type="gene ID" value="ENSAATROPG008623"/>
</dbReference>